<comment type="caution">
    <text evidence="1">The sequence shown here is derived from an EMBL/GenBank/DDBJ whole genome shotgun (WGS) entry which is preliminary data.</text>
</comment>
<organism evidence="1 2">
    <name type="scientific">Aspergillus melleus</name>
    <dbReference type="NCBI Taxonomy" id="138277"/>
    <lineage>
        <taxon>Eukaryota</taxon>
        <taxon>Fungi</taxon>
        <taxon>Dikarya</taxon>
        <taxon>Ascomycota</taxon>
        <taxon>Pezizomycotina</taxon>
        <taxon>Eurotiomycetes</taxon>
        <taxon>Eurotiomycetidae</taxon>
        <taxon>Eurotiales</taxon>
        <taxon>Aspergillaceae</taxon>
        <taxon>Aspergillus</taxon>
        <taxon>Aspergillus subgen. Circumdati</taxon>
    </lineage>
</organism>
<protein>
    <submittedName>
        <fullName evidence="1">Uncharacterized protein</fullName>
    </submittedName>
</protein>
<name>A0ACC3AR01_9EURO</name>
<evidence type="ECO:0000313" key="2">
    <source>
        <dbReference type="Proteomes" id="UP001177260"/>
    </source>
</evidence>
<keyword evidence="2" id="KW-1185">Reference proteome</keyword>
<gene>
    <name evidence="1" type="ORF">N8T08_010577</name>
</gene>
<dbReference type="Proteomes" id="UP001177260">
    <property type="component" value="Unassembled WGS sequence"/>
</dbReference>
<proteinExistence type="predicted"/>
<dbReference type="EMBL" id="JAOPJF010000088">
    <property type="protein sequence ID" value="KAK1140189.1"/>
    <property type="molecule type" value="Genomic_DNA"/>
</dbReference>
<accession>A0ACC3AR01</accession>
<evidence type="ECO:0000313" key="1">
    <source>
        <dbReference type="EMBL" id="KAK1140189.1"/>
    </source>
</evidence>
<sequence>MDGLGFPVFNDGDVKVWIDQKLYQLHTEVLERRSCHFRHALQDALQFEGFVHLYLAPSELSDVGIVTVQVRAYRAAEFREYWDNILRALYKIKPNLRLLNRDPVTVAFELVDQGIDLALRDLGQRLFLMVSSDHVGWLSSASRIRSGVIYHEALVQRSVNGISSPNKIKIGLRCFQTTLPTLWAVGIFRQWFAHQIADGNNIDNCGAGTRLYRTIAAGGDAYLEDDKFNYLHSMPSHCGLAEESEIEDKPKLIKDDAKLIVAPLLVNESRYDPQRLGQLPYLTYIKIDVDTIPWNEWAAEDGNNGWADIESSDSESDSTDSWTSLGNYSDDAIVDEPAEMTIQHSSIHGIFLA</sequence>
<reference evidence="1 2" key="1">
    <citation type="journal article" date="2023" name="ACS Omega">
        <title>Identification of the Neoaspergillic Acid Biosynthesis Gene Cluster by Establishing an In Vitro CRISPR-Ribonucleoprotein Genetic System in Aspergillus melleus.</title>
        <authorList>
            <person name="Yuan B."/>
            <person name="Grau M.F."/>
            <person name="Murata R.M."/>
            <person name="Torok T."/>
            <person name="Venkateswaran K."/>
            <person name="Stajich J.E."/>
            <person name="Wang C.C.C."/>
        </authorList>
    </citation>
    <scope>NUCLEOTIDE SEQUENCE [LARGE SCALE GENOMIC DNA]</scope>
    <source>
        <strain evidence="1 2">IMV 1140</strain>
    </source>
</reference>